<accession>A0ACB7P847</accession>
<keyword evidence="2" id="KW-1185">Reference proteome</keyword>
<dbReference type="EMBL" id="JAGIZQ010000004">
    <property type="protein sequence ID" value="KAH6631316.1"/>
    <property type="molecule type" value="Genomic_DNA"/>
</dbReference>
<evidence type="ECO:0000313" key="2">
    <source>
        <dbReference type="Proteomes" id="UP000724584"/>
    </source>
</evidence>
<protein>
    <submittedName>
        <fullName evidence="1">Uncharacterized protein</fullName>
    </submittedName>
</protein>
<evidence type="ECO:0000313" key="1">
    <source>
        <dbReference type="EMBL" id="KAH6631316.1"/>
    </source>
</evidence>
<comment type="caution">
    <text evidence="1">The sequence shown here is derived from an EMBL/GenBank/DDBJ whole genome shotgun (WGS) entry which is preliminary data.</text>
</comment>
<organism evidence="1 2">
    <name type="scientific">Chaetomium tenue</name>
    <dbReference type="NCBI Taxonomy" id="1854479"/>
    <lineage>
        <taxon>Eukaryota</taxon>
        <taxon>Fungi</taxon>
        <taxon>Dikarya</taxon>
        <taxon>Ascomycota</taxon>
        <taxon>Pezizomycotina</taxon>
        <taxon>Sordariomycetes</taxon>
        <taxon>Sordariomycetidae</taxon>
        <taxon>Sordariales</taxon>
        <taxon>Chaetomiaceae</taxon>
        <taxon>Chaetomium</taxon>
    </lineage>
</organism>
<gene>
    <name evidence="1" type="ORF">F5144DRAFT_570665</name>
</gene>
<reference evidence="1 2" key="1">
    <citation type="journal article" date="2021" name="Nat. Commun.">
        <title>Genetic determinants of endophytism in the Arabidopsis root mycobiome.</title>
        <authorList>
            <person name="Mesny F."/>
            <person name="Miyauchi S."/>
            <person name="Thiergart T."/>
            <person name="Pickel B."/>
            <person name="Atanasova L."/>
            <person name="Karlsson M."/>
            <person name="Huettel B."/>
            <person name="Barry K.W."/>
            <person name="Haridas S."/>
            <person name="Chen C."/>
            <person name="Bauer D."/>
            <person name="Andreopoulos W."/>
            <person name="Pangilinan J."/>
            <person name="LaButti K."/>
            <person name="Riley R."/>
            <person name="Lipzen A."/>
            <person name="Clum A."/>
            <person name="Drula E."/>
            <person name="Henrissat B."/>
            <person name="Kohler A."/>
            <person name="Grigoriev I.V."/>
            <person name="Martin F.M."/>
            <person name="Hacquard S."/>
        </authorList>
    </citation>
    <scope>NUCLEOTIDE SEQUENCE [LARGE SCALE GENOMIC DNA]</scope>
    <source>
        <strain evidence="1 2">MPI-SDFR-AT-0079</strain>
    </source>
</reference>
<dbReference type="Proteomes" id="UP000724584">
    <property type="component" value="Unassembled WGS sequence"/>
</dbReference>
<proteinExistence type="predicted"/>
<name>A0ACB7P847_9PEZI</name>
<sequence length="434" mass="48541">MSAVMEESLNGCSSDPNAVVWCPDDTLMADPDIAGIGVISSFIASSCLAIIGTCLYLALIRSGLVPDGSFDPADGRGRSPPPADGSFNLVDRWVRQHICTPSVRFVLRARWIDDRIDRIRRTLFSFVMSLADMQLVTGVAMLTAAVIKLQRGSITVYHFSMVTNLAWFSSNVHLLALLAIRTEHIGSLKKGRRWLPSTSQTGLSMSRRARSAFSRGGDIIARIVAMLTLAALLLYCSYVSGAKGWGDNYNCPAACATGKEKGGSPLAWMVVNFMLVLLTYPQRCLALWPAVGEWWIDKARHRIVDYQGLPGTDRDRRLNSQRKVFAWVWYVVSSETMEVAVDGFLWFALGVYWTFDDRNSMHRGWKDYSDIEKENDVEGFGQLVPLLLLGLPFLQILETYCAESREAQREHQELNAPEIGLREFSRTRLNARTI</sequence>